<reference evidence="7 8" key="1">
    <citation type="submission" date="2017-03" db="EMBL/GenBank/DDBJ databases">
        <authorList>
            <person name="Afonso C.L."/>
            <person name="Miller P.J."/>
            <person name="Scott M.A."/>
            <person name="Spackman E."/>
            <person name="Goraichik I."/>
            <person name="Dimitrov K.M."/>
            <person name="Suarez D.L."/>
            <person name="Swayne D.E."/>
        </authorList>
    </citation>
    <scope>NUCLEOTIDE SEQUENCE [LARGE SCALE GENOMIC DNA]</scope>
    <source>
        <strain evidence="7 8">CECT 7751</strain>
    </source>
</reference>
<evidence type="ECO:0000256" key="6">
    <source>
        <dbReference type="SAM" id="SignalP"/>
    </source>
</evidence>
<dbReference type="GO" id="GO:0042597">
    <property type="term" value="C:periplasmic space"/>
    <property type="evidence" value="ECO:0007669"/>
    <property type="project" value="UniProtKB-SubCell"/>
</dbReference>
<dbReference type="CDD" id="cd13604">
    <property type="entry name" value="PBP2_TRAP_ketoacid_lactate_like"/>
    <property type="match status" value="1"/>
</dbReference>
<feature type="binding site" evidence="5">
    <location>
        <position position="215"/>
    </location>
    <ligand>
        <name>substrate</name>
    </ligand>
</feature>
<dbReference type="PANTHER" id="PTHR33376:SF5">
    <property type="entry name" value="EXTRACYTOPLASMIC SOLUTE RECEPTOR PROTEIN"/>
    <property type="match status" value="1"/>
</dbReference>
<dbReference type="InterPro" id="IPR018389">
    <property type="entry name" value="DctP_fam"/>
</dbReference>
<dbReference type="PANTHER" id="PTHR33376">
    <property type="match status" value="1"/>
</dbReference>
<feature type="signal peptide" evidence="6">
    <location>
        <begin position="1"/>
        <end position="30"/>
    </location>
</feature>
<evidence type="ECO:0000313" key="8">
    <source>
        <dbReference type="Proteomes" id="UP000193963"/>
    </source>
</evidence>
<keyword evidence="5" id="KW-0479">Metal-binding</keyword>
<evidence type="ECO:0000256" key="5">
    <source>
        <dbReference type="PIRSR" id="PIRSR039026-2"/>
    </source>
</evidence>
<proteinExistence type="predicted"/>
<dbReference type="Pfam" id="PF03480">
    <property type="entry name" value="DctP"/>
    <property type="match status" value="1"/>
</dbReference>
<dbReference type="Gene3D" id="3.40.190.170">
    <property type="entry name" value="Bacterial extracellular solute-binding protein, family 7"/>
    <property type="match status" value="1"/>
</dbReference>
<dbReference type="Gene3D" id="3.40.190.10">
    <property type="entry name" value="Periplasmic binding protein-like II"/>
    <property type="match status" value="1"/>
</dbReference>
<dbReference type="GO" id="GO:0031317">
    <property type="term" value="C:tripartite ATP-independent periplasmic transporter complex"/>
    <property type="evidence" value="ECO:0007669"/>
    <property type="project" value="InterPro"/>
</dbReference>
<feature type="binding site" evidence="5">
    <location>
        <position position="216"/>
    </location>
    <ligand>
        <name>Na(+)</name>
        <dbReference type="ChEBI" id="CHEBI:29101"/>
    </ligand>
</feature>
<keyword evidence="8" id="KW-1185">Reference proteome</keyword>
<dbReference type="GO" id="GO:0055085">
    <property type="term" value="P:transmembrane transport"/>
    <property type="evidence" value="ECO:0007669"/>
    <property type="project" value="InterPro"/>
</dbReference>
<dbReference type="Proteomes" id="UP000193963">
    <property type="component" value="Unassembled WGS sequence"/>
</dbReference>
<evidence type="ECO:0000256" key="2">
    <source>
        <dbReference type="ARBA" id="ARBA00022729"/>
    </source>
</evidence>
<comment type="subcellular location">
    <subcellularLocation>
        <location evidence="1">Periplasm</location>
    </subcellularLocation>
</comment>
<dbReference type="NCBIfam" id="NF037995">
    <property type="entry name" value="TRAP_S1"/>
    <property type="match status" value="1"/>
</dbReference>
<gene>
    <name evidence="7" type="primary">takP_2</name>
    <name evidence="7" type="ORF">PSM7751_02202</name>
</gene>
<feature type="binding site" evidence="5">
    <location>
        <position position="241"/>
    </location>
    <ligand>
        <name>substrate</name>
    </ligand>
</feature>
<dbReference type="GO" id="GO:0046872">
    <property type="term" value="F:metal ion binding"/>
    <property type="evidence" value="ECO:0007669"/>
    <property type="project" value="UniProtKB-KW"/>
</dbReference>
<dbReference type="AlphaFoldDB" id="A0A1X6ZC48"/>
<name>A0A1X6ZC48_9RHOB</name>
<dbReference type="InterPro" id="IPR026289">
    <property type="entry name" value="SBP_TakP-like"/>
</dbReference>
<evidence type="ECO:0000256" key="1">
    <source>
        <dbReference type="ARBA" id="ARBA00004418"/>
    </source>
</evidence>
<sequence>MTRSNFLSRTARNVAGALAGAALLSSAAAAADMSIDVQSAWPLTLPASGQNAQHFADTINEISGGALEVDLYGAGKLVPPLQIFDAVQQGTLDAGYTSPLYVAGRFPAVQLFGGVPFGPDAIDYIGWIYNGGGLEIWREIYEAQGVVTVPCGVMDAEAGGWYTFEIDSPEAMEGKKIRFAGLAGEVMKKMGASIVLLAGGDIYPNLERGVIDGTEFSMPAIDVAMGFEKVADYYYLPGWHQPAAFNELIINKRKWDSMTEAQQGQIEEVCKATNIWSLTSTAPGNAAAIAQFEEAGTEIKTFPPEVLAAFEEANDEVMAEQAEADETFARVLESLNSYRASVETWSAHKE</sequence>
<feature type="binding site" evidence="4">
    <location>
        <position position="178"/>
    </location>
    <ligand>
        <name>substrate</name>
    </ligand>
</feature>
<dbReference type="RefSeq" id="WP_085888260.1">
    <property type="nucleotide sequence ID" value="NZ_FWFN01000004.1"/>
</dbReference>
<dbReference type="EMBL" id="FWFN01000004">
    <property type="protein sequence ID" value="SLN47097.1"/>
    <property type="molecule type" value="Genomic_DNA"/>
</dbReference>
<evidence type="ECO:0000256" key="3">
    <source>
        <dbReference type="ARBA" id="ARBA00022764"/>
    </source>
</evidence>
<feature type="chain" id="PRO_5013163279" evidence="6">
    <location>
        <begin position="31"/>
        <end position="350"/>
    </location>
</feature>
<evidence type="ECO:0000256" key="4">
    <source>
        <dbReference type="PIRSR" id="PIRSR039026-1"/>
    </source>
</evidence>
<feature type="binding site" evidence="4">
    <location>
        <position position="157"/>
    </location>
    <ligand>
        <name>substrate</name>
    </ligand>
</feature>
<organism evidence="7 8">
    <name type="scientific">Pseudooceanicola marinus</name>
    <dbReference type="NCBI Taxonomy" id="396013"/>
    <lineage>
        <taxon>Bacteria</taxon>
        <taxon>Pseudomonadati</taxon>
        <taxon>Pseudomonadota</taxon>
        <taxon>Alphaproteobacteria</taxon>
        <taxon>Rhodobacterales</taxon>
        <taxon>Paracoccaceae</taxon>
        <taxon>Pseudooceanicola</taxon>
    </lineage>
</organism>
<protein>
    <submittedName>
        <fullName evidence="7">Alpha-keto acid-binding periplasmic protein TakP</fullName>
    </submittedName>
</protein>
<dbReference type="PIRSF" id="PIRSF039026">
    <property type="entry name" value="SiaP"/>
    <property type="match status" value="1"/>
</dbReference>
<keyword evidence="2 6" id="KW-0732">Signal</keyword>
<dbReference type="InterPro" id="IPR038404">
    <property type="entry name" value="TRAP_DctP_sf"/>
</dbReference>
<evidence type="ECO:0000313" key="7">
    <source>
        <dbReference type="EMBL" id="SLN47097.1"/>
    </source>
</evidence>
<accession>A0A1X6ZC48</accession>
<keyword evidence="3" id="KW-0574">Periplasm</keyword>
<dbReference type="OrthoDB" id="9780733at2"/>